<sequence length="72" mass="8267">MAKLQRQINRKVGDKEYSKYVLVIPESHIKEAEFEEGEILSIFSEKGKVTIKRAEPPEDVLNTLGEMFEDGK</sequence>
<name>A0A0F9BNW4_9ZZZZ</name>
<accession>A0A0F9BNW4</accession>
<reference evidence="1" key="1">
    <citation type="journal article" date="2015" name="Nature">
        <title>Complex archaea that bridge the gap between prokaryotes and eukaryotes.</title>
        <authorList>
            <person name="Spang A."/>
            <person name="Saw J.H."/>
            <person name="Jorgensen S.L."/>
            <person name="Zaremba-Niedzwiedzka K."/>
            <person name="Martijn J."/>
            <person name="Lind A.E."/>
            <person name="van Eijk R."/>
            <person name="Schleper C."/>
            <person name="Guy L."/>
            <person name="Ettema T.J."/>
        </authorList>
    </citation>
    <scope>NUCLEOTIDE SEQUENCE</scope>
</reference>
<evidence type="ECO:0008006" key="2">
    <source>
        <dbReference type="Google" id="ProtNLM"/>
    </source>
</evidence>
<organism evidence="1">
    <name type="scientific">marine sediment metagenome</name>
    <dbReference type="NCBI Taxonomy" id="412755"/>
    <lineage>
        <taxon>unclassified sequences</taxon>
        <taxon>metagenomes</taxon>
        <taxon>ecological metagenomes</taxon>
    </lineage>
</organism>
<comment type="caution">
    <text evidence="1">The sequence shown here is derived from an EMBL/GenBank/DDBJ whole genome shotgun (WGS) entry which is preliminary data.</text>
</comment>
<dbReference type="AlphaFoldDB" id="A0A0F9BNW4"/>
<evidence type="ECO:0000313" key="1">
    <source>
        <dbReference type="EMBL" id="KKL23579.1"/>
    </source>
</evidence>
<dbReference type="EMBL" id="LAZR01036924">
    <property type="protein sequence ID" value="KKL23579.1"/>
    <property type="molecule type" value="Genomic_DNA"/>
</dbReference>
<gene>
    <name evidence="1" type="ORF">LCGC14_2424000</name>
</gene>
<protein>
    <recommendedName>
        <fullName evidence="2">SpoVT-AbrB domain-containing protein</fullName>
    </recommendedName>
</protein>
<proteinExistence type="predicted"/>